<dbReference type="Gene3D" id="3.40.50.300">
    <property type="entry name" value="P-loop containing nucleotide triphosphate hydrolases"/>
    <property type="match status" value="1"/>
</dbReference>
<dbReference type="InterPro" id="IPR041685">
    <property type="entry name" value="AAA_GajA/Old/RecF-like"/>
</dbReference>
<keyword evidence="3" id="KW-1185">Reference proteome</keyword>
<dbReference type="SUPFAM" id="SSF52540">
    <property type="entry name" value="P-loop containing nucleoside triphosphate hydrolases"/>
    <property type="match status" value="1"/>
</dbReference>
<organism evidence="2 3">
    <name type="scientific">Arcanobacterium hippocoleae</name>
    <dbReference type="NCBI Taxonomy" id="149017"/>
    <lineage>
        <taxon>Bacteria</taxon>
        <taxon>Bacillati</taxon>
        <taxon>Actinomycetota</taxon>
        <taxon>Actinomycetes</taxon>
        <taxon>Actinomycetales</taxon>
        <taxon>Actinomycetaceae</taxon>
        <taxon>Arcanobacterium</taxon>
    </lineage>
</organism>
<feature type="domain" description="Endonuclease GajA/Old nuclease/RecF-like AAA" evidence="1">
    <location>
        <begin position="1"/>
        <end position="65"/>
    </location>
</feature>
<accession>A0ABU1SZY5</accession>
<dbReference type="RefSeq" id="WP_374717322.1">
    <property type="nucleotide sequence ID" value="NZ_JAVDUJ010000001.1"/>
</dbReference>
<evidence type="ECO:0000313" key="3">
    <source>
        <dbReference type="Proteomes" id="UP001266099"/>
    </source>
</evidence>
<dbReference type="GO" id="GO:0004519">
    <property type="term" value="F:endonuclease activity"/>
    <property type="evidence" value="ECO:0007669"/>
    <property type="project" value="UniProtKB-KW"/>
</dbReference>
<gene>
    <name evidence="2" type="ORF">J2S36_000230</name>
</gene>
<dbReference type="Pfam" id="PF13175">
    <property type="entry name" value="AAA_15"/>
    <property type="match status" value="1"/>
</dbReference>
<keyword evidence="2" id="KW-0378">Hydrolase</keyword>
<dbReference type="Proteomes" id="UP001266099">
    <property type="component" value="Unassembled WGS sequence"/>
</dbReference>
<sequence length="92" mass="10445">MRIRTLRLKNFQSFGPDPIEIKLNQLTFLLGPNGAGKTVALVALARLFSPSPALRRVQLEDFHVPTSVGRDLVDNELWIEVDIEFEEKSRRG</sequence>
<reference evidence="2 3" key="1">
    <citation type="submission" date="2023-07" db="EMBL/GenBank/DDBJ databases">
        <title>Sequencing the genomes of 1000 actinobacteria strains.</title>
        <authorList>
            <person name="Klenk H.-P."/>
        </authorList>
    </citation>
    <scope>NUCLEOTIDE SEQUENCE [LARGE SCALE GENOMIC DNA]</scope>
    <source>
        <strain evidence="2 3">DSM 15539</strain>
    </source>
</reference>
<keyword evidence="2" id="KW-0540">Nuclease</keyword>
<evidence type="ECO:0000259" key="1">
    <source>
        <dbReference type="Pfam" id="PF13175"/>
    </source>
</evidence>
<dbReference type="EMBL" id="JAVDUJ010000001">
    <property type="protein sequence ID" value="MDR6938687.1"/>
    <property type="molecule type" value="Genomic_DNA"/>
</dbReference>
<name>A0ABU1SZY5_9ACTO</name>
<keyword evidence="2" id="KW-0255">Endonuclease</keyword>
<dbReference type="InterPro" id="IPR027417">
    <property type="entry name" value="P-loop_NTPase"/>
</dbReference>
<protein>
    <submittedName>
        <fullName evidence="2">ATP-dependent endonuclease of OLD family</fullName>
    </submittedName>
</protein>
<evidence type="ECO:0000313" key="2">
    <source>
        <dbReference type="EMBL" id="MDR6938687.1"/>
    </source>
</evidence>
<proteinExistence type="predicted"/>
<comment type="caution">
    <text evidence="2">The sequence shown here is derived from an EMBL/GenBank/DDBJ whole genome shotgun (WGS) entry which is preliminary data.</text>
</comment>